<dbReference type="CDD" id="cd05288">
    <property type="entry name" value="PGDH"/>
    <property type="match status" value="1"/>
</dbReference>
<dbReference type="Proteomes" id="UP001316184">
    <property type="component" value="Chromosome"/>
</dbReference>
<protein>
    <submittedName>
        <fullName evidence="2">NADP-dependent oxidoreductase</fullName>
    </submittedName>
</protein>
<proteinExistence type="predicted"/>
<evidence type="ECO:0000313" key="3">
    <source>
        <dbReference type="Proteomes" id="UP001316184"/>
    </source>
</evidence>
<dbReference type="EMBL" id="CP102173">
    <property type="protein sequence ID" value="UUP15185.1"/>
    <property type="molecule type" value="Genomic_DNA"/>
</dbReference>
<dbReference type="PANTHER" id="PTHR43205">
    <property type="entry name" value="PROSTAGLANDIN REDUCTASE"/>
    <property type="match status" value="1"/>
</dbReference>
<dbReference type="SUPFAM" id="SSF51735">
    <property type="entry name" value="NAD(P)-binding Rossmann-fold domains"/>
    <property type="match status" value="1"/>
</dbReference>
<dbReference type="InterPro" id="IPR045010">
    <property type="entry name" value="MDR_fam"/>
</dbReference>
<dbReference type="InterPro" id="IPR036291">
    <property type="entry name" value="NAD(P)-bd_dom_sf"/>
</dbReference>
<name>A0ABY5MAN7_9ACTN</name>
<dbReference type="Gene3D" id="3.40.50.720">
    <property type="entry name" value="NAD(P)-binding Rossmann-like Domain"/>
    <property type="match status" value="1"/>
</dbReference>
<dbReference type="PANTHER" id="PTHR43205:SF7">
    <property type="entry name" value="PROSTAGLANDIN REDUCTASE 1"/>
    <property type="match status" value="1"/>
</dbReference>
<feature type="domain" description="Alcohol dehydrogenase-like C-terminal" evidence="1">
    <location>
        <begin position="1"/>
        <end position="117"/>
    </location>
</feature>
<organism evidence="2 3">
    <name type="scientific">Aeromicrobium wangtongii</name>
    <dbReference type="NCBI Taxonomy" id="2969247"/>
    <lineage>
        <taxon>Bacteria</taxon>
        <taxon>Bacillati</taxon>
        <taxon>Actinomycetota</taxon>
        <taxon>Actinomycetes</taxon>
        <taxon>Propionibacteriales</taxon>
        <taxon>Nocardioidaceae</taxon>
        <taxon>Aeromicrobium</taxon>
    </lineage>
</organism>
<accession>A0ABY5MAN7</accession>
<dbReference type="Pfam" id="PF00107">
    <property type="entry name" value="ADH_zinc_N"/>
    <property type="match status" value="1"/>
</dbReference>
<sequence>MGARSVGIAGGPAKCAWLVSECGLDAAIDYKTGNLRDQLEKACPAGIDVFFDNVGGDTLQAAVDTMARFGRIVLCGQISGYTDSVPIPGPENMMRLIYGGITMQGFLLEHFEDDLAEGWHHLQSWLRNGSIVHREDVRAGFAAIPESFPALFDGTNAGTLMVTAD</sequence>
<reference evidence="2 3" key="1">
    <citation type="submission" date="2022-08" db="EMBL/GenBank/DDBJ databases">
        <title>novel species in genus Aeromicrobium.</title>
        <authorList>
            <person name="Ye L."/>
        </authorList>
    </citation>
    <scope>NUCLEOTIDE SEQUENCE [LARGE SCALE GENOMIC DNA]</scope>
    <source>
        <strain evidence="3">zg-Y1379</strain>
    </source>
</reference>
<dbReference type="Gene3D" id="3.90.180.10">
    <property type="entry name" value="Medium-chain alcohol dehydrogenases, catalytic domain"/>
    <property type="match status" value="1"/>
</dbReference>
<gene>
    <name evidence="2" type="ORF">NQV15_07710</name>
</gene>
<dbReference type="InterPro" id="IPR013149">
    <property type="entry name" value="ADH-like_C"/>
</dbReference>
<dbReference type="RefSeq" id="WP_232399239.1">
    <property type="nucleotide sequence ID" value="NZ_CP102173.1"/>
</dbReference>
<evidence type="ECO:0000313" key="2">
    <source>
        <dbReference type="EMBL" id="UUP15185.1"/>
    </source>
</evidence>
<keyword evidence="3" id="KW-1185">Reference proteome</keyword>
<evidence type="ECO:0000259" key="1">
    <source>
        <dbReference type="Pfam" id="PF00107"/>
    </source>
</evidence>